<keyword evidence="1" id="KW-0472">Membrane</keyword>
<dbReference type="RefSeq" id="WP_230096149.1">
    <property type="nucleotide sequence ID" value="NZ_CAKKNS010000001.1"/>
</dbReference>
<sequence length="237" mass="26736">MYALADGTERKLYLREVIMYLVISILLNSMGNGLTVACNMGSAMWTASAANLAHDFHISIATILIVYGLLSILINVILLRHFDWPRILGNLIFIFPYGYFVALWAKYFRYLGVDQLTIPERIILDICGILCLGIAISIYQRVNVILHPNDDMTNIIRFNYVHGNPIAAQMLNFAIPLSVVIILWISFKNVVAINVGTIISLLFQGAIIGWSDTHVFTRLKHRITLIKSKKETVVVDQ</sequence>
<feature type="transmembrane region" description="Helical" evidence="1">
    <location>
        <begin position="91"/>
        <end position="110"/>
    </location>
</feature>
<protein>
    <recommendedName>
        <fullName evidence="4">Sugar specific permease</fullName>
    </recommendedName>
</protein>
<dbReference type="InterPro" id="IPR038750">
    <property type="entry name" value="YczE/YyaS-like"/>
</dbReference>
<feature type="transmembrane region" description="Helical" evidence="1">
    <location>
        <begin position="56"/>
        <end position="79"/>
    </location>
</feature>
<evidence type="ECO:0000256" key="1">
    <source>
        <dbReference type="SAM" id="Phobius"/>
    </source>
</evidence>
<keyword evidence="1" id="KW-1133">Transmembrane helix</keyword>
<feature type="transmembrane region" description="Helical" evidence="1">
    <location>
        <begin position="191"/>
        <end position="210"/>
    </location>
</feature>
<keyword evidence="1" id="KW-0812">Transmembrane</keyword>
<evidence type="ECO:0000313" key="2">
    <source>
        <dbReference type="EMBL" id="CAH0416085.1"/>
    </source>
</evidence>
<evidence type="ECO:0000313" key="3">
    <source>
        <dbReference type="Proteomes" id="UP000789707"/>
    </source>
</evidence>
<dbReference type="Proteomes" id="UP000789707">
    <property type="component" value="Unassembled WGS sequence"/>
</dbReference>
<dbReference type="Pfam" id="PF19700">
    <property type="entry name" value="DUF6198"/>
    <property type="match status" value="1"/>
</dbReference>
<organism evidence="2 3">
    <name type="scientific">Periweissella fabaria</name>
    <dbReference type="NCBI Taxonomy" id="546157"/>
    <lineage>
        <taxon>Bacteria</taxon>
        <taxon>Bacillati</taxon>
        <taxon>Bacillota</taxon>
        <taxon>Bacilli</taxon>
        <taxon>Lactobacillales</taxon>
        <taxon>Lactobacillaceae</taxon>
        <taxon>Periweissella</taxon>
    </lineage>
</organism>
<proteinExistence type="predicted"/>
<feature type="transmembrane region" description="Helical" evidence="1">
    <location>
        <begin position="12"/>
        <end position="36"/>
    </location>
</feature>
<dbReference type="EMBL" id="CAKKNS010000001">
    <property type="protein sequence ID" value="CAH0416085.1"/>
    <property type="molecule type" value="Genomic_DNA"/>
</dbReference>
<feature type="transmembrane region" description="Helical" evidence="1">
    <location>
        <begin position="160"/>
        <end position="185"/>
    </location>
</feature>
<comment type="caution">
    <text evidence="2">The sequence shown here is derived from an EMBL/GenBank/DDBJ whole genome shotgun (WGS) entry which is preliminary data.</text>
</comment>
<feature type="transmembrane region" description="Helical" evidence="1">
    <location>
        <begin position="122"/>
        <end position="139"/>
    </location>
</feature>
<keyword evidence="3" id="KW-1185">Reference proteome</keyword>
<name>A0ABM8Z476_9LACO</name>
<dbReference type="PANTHER" id="PTHR40078:SF1">
    <property type="entry name" value="INTEGRAL MEMBRANE PROTEIN"/>
    <property type="match status" value="1"/>
</dbReference>
<evidence type="ECO:0008006" key="4">
    <source>
        <dbReference type="Google" id="ProtNLM"/>
    </source>
</evidence>
<gene>
    <name evidence="2" type="ORF">WFA24289_00384</name>
</gene>
<dbReference type="PANTHER" id="PTHR40078">
    <property type="entry name" value="INTEGRAL MEMBRANE PROTEIN-RELATED"/>
    <property type="match status" value="1"/>
</dbReference>
<accession>A0ABM8Z476</accession>
<reference evidence="2 3" key="1">
    <citation type="submission" date="2021-11" db="EMBL/GenBank/DDBJ databases">
        <authorList>
            <person name="Depoorter E."/>
        </authorList>
    </citation>
    <scope>NUCLEOTIDE SEQUENCE [LARGE SCALE GENOMIC DNA]</scope>
    <source>
        <strain evidence="2 3">LMG 24289</strain>
    </source>
</reference>